<dbReference type="EMBL" id="MIKG01000015">
    <property type="protein sequence ID" value="RAO71256.1"/>
    <property type="molecule type" value="Genomic_DNA"/>
</dbReference>
<comment type="subcellular location">
    <subcellularLocation>
        <location evidence="1">Nucleus</location>
    </subcellularLocation>
</comment>
<evidence type="ECO:0000256" key="4">
    <source>
        <dbReference type="ARBA" id="ARBA00023125"/>
    </source>
</evidence>
<feature type="domain" description="Zn(2)-C6 fungal-type" evidence="9">
    <location>
        <begin position="14"/>
        <end position="45"/>
    </location>
</feature>
<dbReference type="CDD" id="cd12148">
    <property type="entry name" value="fungal_TF_MHR"/>
    <property type="match status" value="1"/>
</dbReference>
<dbReference type="AlphaFoldDB" id="A0A364L634"/>
<dbReference type="GO" id="GO:0000981">
    <property type="term" value="F:DNA-binding transcription factor activity, RNA polymerase II-specific"/>
    <property type="evidence" value="ECO:0007669"/>
    <property type="project" value="InterPro"/>
</dbReference>
<organism evidence="10 11">
    <name type="scientific">Talaromyces amestolkiae</name>
    <dbReference type="NCBI Taxonomy" id="1196081"/>
    <lineage>
        <taxon>Eukaryota</taxon>
        <taxon>Fungi</taxon>
        <taxon>Dikarya</taxon>
        <taxon>Ascomycota</taxon>
        <taxon>Pezizomycotina</taxon>
        <taxon>Eurotiomycetes</taxon>
        <taxon>Eurotiomycetidae</taxon>
        <taxon>Eurotiales</taxon>
        <taxon>Trichocomaceae</taxon>
        <taxon>Talaromyces</taxon>
        <taxon>Talaromyces sect. Talaromyces</taxon>
    </lineage>
</organism>
<sequence>MEPRSTPAQQLNRSCESCRSLKVRCLPDPIATNQCQRCAKAKRACIFVAPQRRRPRKRTDTRVAQLEREMAAMRTALKERRLAVEETAGEEETESVDEDEGADEVDFGTEAVKRPPPNYQDIQYNSSNRSHDTSQSPAIGSTSQMSRDGSSSVGGTPALTLTSSFPDGDADVIDRGIISISTAEDLVSLFINDLLAFFPFMVLPADTTARHLRTTKPVLFLAILAGTSIAVDNGLANTLNREMLTMYAQRFFFKAEKSLEMVQALLLMNIYYLPPELPSQIQAYQYSHIAATMALEIGIASRKRMPRKVAPGQKHVKPPSKFDEQMAEQARTILACYHLASNVAMRTRRPNLLPYNDWIKECVRLLSRSPHDSDRRYASWFGLQTITDEALSSFGLDDTSSTALLSETRVNGVLRLFDKKMEDWKEDINPELLTVPMMLEFQYTTLVVYELGIGEGYRDPDAIKQQYYTLPAPDGEKALKKPAEPLSAIRVDLTIKWMHAAQGLLNTFLECDVHTMRKMPNLTYSRTVLGLMVENYLGQLTQRLTEASAASKYPIPARWLLVVGGKSRDWLQRFMKHCTDQEAQQRVQCNAGNNNAGNSNNSNSNEVAVGPSTSTVSDSWHGGIVPLPTPISYHEVNFSYVREHLSQQQQQPPHVENPQQSHHFGGYHNMSAHNMTAVQVTSSVTKGATTTTTNTYYPNYTQPTSWVRPTVSPGNEYQIHPQNMWNLQQQQNQQLINLHNHSFPPAMGSNGTGHDMFPMEMEFDWVPEHGIFQLPTF</sequence>
<accession>A0A364L634</accession>
<evidence type="ECO:0000256" key="2">
    <source>
        <dbReference type="ARBA" id="ARBA00022723"/>
    </source>
</evidence>
<dbReference type="RefSeq" id="XP_040735772.1">
    <property type="nucleotide sequence ID" value="XM_040879945.1"/>
</dbReference>
<dbReference type="GO" id="GO:0006351">
    <property type="term" value="P:DNA-templated transcription"/>
    <property type="evidence" value="ECO:0007669"/>
    <property type="project" value="InterPro"/>
</dbReference>
<dbReference type="PANTHER" id="PTHR31845:SF39">
    <property type="entry name" value="TRANSCRIPTION FACTOR PBCR-RELATED"/>
    <property type="match status" value="1"/>
</dbReference>
<keyword evidence="3" id="KW-0805">Transcription regulation</keyword>
<feature type="coiled-coil region" evidence="7">
    <location>
        <begin position="56"/>
        <end position="83"/>
    </location>
</feature>
<dbReference type="GO" id="GO:0008270">
    <property type="term" value="F:zinc ion binding"/>
    <property type="evidence" value="ECO:0007669"/>
    <property type="project" value="InterPro"/>
</dbReference>
<evidence type="ECO:0000256" key="3">
    <source>
        <dbReference type="ARBA" id="ARBA00023015"/>
    </source>
</evidence>
<evidence type="ECO:0000256" key="6">
    <source>
        <dbReference type="ARBA" id="ARBA00023242"/>
    </source>
</evidence>
<dbReference type="Proteomes" id="UP000249363">
    <property type="component" value="Unassembled WGS sequence"/>
</dbReference>
<keyword evidence="4" id="KW-0238">DNA-binding</keyword>
<keyword evidence="7" id="KW-0175">Coiled coil</keyword>
<evidence type="ECO:0000259" key="9">
    <source>
        <dbReference type="PROSITE" id="PS00463"/>
    </source>
</evidence>
<feature type="region of interest" description="Disordered" evidence="8">
    <location>
        <begin position="647"/>
        <end position="669"/>
    </location>
</feature>
<evidence type="ECO:0000313" key="10">
    <source>
        <dbReference type="EMBL" id="RAO71256.1"/>
    </source>
</evidence>
<feature type="compositionally biased region" description="Acidic residues" evidence="8">
    <location>
        <begin position="87"/>
        <end position="107"/>
    </location>
</feature>
<dbReference type="InterPro" id="IPR007219">
    <property type="entry name" value="XnlR_reg_dom"/>
</dbReference>
<keyword evidence="2" id="KW-0479">Metal-binding</keyword>
<dbReference type="Pfam" id="PF04082">
    <property type="entry name" value="Fungal_trans"/>
    <property type="match status" value="1"/>
</dbReference>
<dbReference type="SUPFAM" id="SSF57701">
    <property type="entry name" value="Zn2/Cys6 DNA-binding domain"/>
    <property type="match status" value="1"/>
</dbReference>
<feature type="compositionally biased region" description="Low complexity" evidence="8">
    <location>
        <begin position="590"/>
        <end position="605"/>
    </location>
</feature>
<dbReference type="GO" id="GO:0005634">
    <property type="term" value="C:nucleus"/>
    <property type="evidence" value="ECO:0007669"/>
    <property type="project" value="UniProtKB-SubCell"/>
</dbReference>
<dbReference type="GO" id="GO:0000976">
    <property type="term" value="F:transcription cis-regulatory region binding"/>
    <property type="evidence" value="ECO:0007669"/>
    <property type="project" value="TreeGrafter"/>
</dbReference>
<dbReference type="Gene3D" id="4.10.240.10">
    <property type="entry name" value="Zn(2)-C6 fungal-type DNA-binding domain"/>
    <property type="match status" value="1"/>
</dbReference>
<dbReference type="GeneID" id="63796484"/>
<dbReference type="SMART" id="SM00066">
    <property type="entry name" value="GAL4"/>
    <property type="match status" value="1"/>
</dbReference>
<gene>
    <name evidence="10" type="ORF">BHQ10_007268</name>
</gene>
<evidence type="ECO:0000256" key="1">
    <source>
        <dbReference type="ARBA" id="ARBA00004123"/>
    </source>
</evidence>
<keyword evidence="6" id="KW-0539">Nucleus</keyword>
<proteinExistence type="predicted"/>
<keyword evidence="5" id="KW-0804">Transcription</keyword>
<keyword evidence="11" id="KW-1185">Reference proteome</keyword>
<feature type="region of interest" description="Disordered" evidence="8">
    <location>
        <begin position="85"/>
        <end position="161"/>
    </location>
</feature>
<dbReference type="InterPro" id="IPR051089">
    <property type="entry name" value="prtT"/>
</dbReference>
<reference evidence="10 11" key="1">
    <citation type="journal article" date="2017" name="Biotechnol. Biofuels">
        <title>Differential beta-glucosidase expression as a function of carbon source availability in Talaromyces amestolkiae: a genomic and proteomic approach.</title>
        <authorList>
            <person name="de Eugenio L.I."/>
            <person name="Mendez-Liter J.A."/>
            <person name="Nieto-Dominguez M."/>
            <person name="Alonso L."/>
            <person name="Gil-Munoz J."/>
            <person name="Barriuso J."/>
            <person name="Prieto A."/>
            <person name="Martinez M.J."/>
        </authorList>
    </citation>
    <scope>NUCLEOTIDE SEQUENCE [LARGE SCALE GENOMIC DNA]</scope>
    <source>
        <strain evidence="10 11">CIB</strain>
    </source>
</reference>
<evidence type="ECO:0000313" key="11">
    <source>
        <dbReference type="Proteomes" id="UP000249363"/>
    </source>
</evidence>
<dbReference type="PANTHER" id="PTHR31845">
    <property type="entry name" value="FINGER DOMAIN PROTEIN, PUTATIVE-RELATED"/>
    <property type="match status" value="1"/>
</dbReference>
<dbReference type="InterPro" id="IPR001138">
    <property type="entry name" value="Zn2Cys6_DnaBD"/>
</dbReference>
<evidence type="ECO:0000256" key="5">
    <source>
        <dbReference type="ARBA" id="ARBA00023163"/>
    </source>
</evidence>
<dbReference type="InterPro" id="IPR036864">
    <property type="entry name" value="Zn2-C6_fun-type_DNA-bd_sf"/>
</dbReference>
<evidence type="ECO:0000256" key="7">
    <source>
        <dbReference type="SAM" id="Coils"/>
    </source>
</evidence>
<feature type="region of interest" description="Disordered" evidence="8">
    <location>
        <begin position="590"/>
        <end position="614"/>
    </location>
</feature>
<evidence type="ECO:0000256" key="8">
    <source>
        <dbReference type="SAM" id="MobiDB-lite"/>
    </source>
</evidence>
<dbReference type="STRING" id="1196081.A0A364L634"/>
<comment type="caution">
    <text evidence="10">The sequence shown here is derived from an EMBL/GenBank/DDBJ whole genome shotgun (WGS) entry which is preliminary data.</text>
</comment>
<feature type="compositionally biased region" description="Polar residues" evidence="8">
    <location>
        <begin position="647"/>
        <end position="662"/>
    </location>
</feature>
<protein>
    <recommendedName>
        <fullName evidence="9">Zn(2)-C6 fungal-type domain-containing protein</fullName>
    </recommendedName>
</protein>
<name>A0A364L634_TALAM</name>
<dbReference type="OrthoDB" id="3365636at2759"/>
<feature type="compositionally biased region" description="Polar residues" evidence="8">
    <location>
        <begin position="120"/>
        <end position="161"/>
    </location>
</feature>
<dbReference type="CDD" id="cd00067">
    <property type="entry name" value="GAL4"/>
    <property type="match status" value="1"/>
</dbReference>
<dbReference type="PROSITE" id="PS00463">
    <property type="entry name" value="ZN2_CY6_FUNGAL_1"/>
    <property type="match status" value="1"/>
</dbReference>